<feature type="transmembrane region" description="Helical" evidence="9">
    <location>
        <begin position="300"/>
        <end position="322"/>
    </location>
</feature>
<dbReference type="InterPro" id="IPR035892">
    <property type="entry name" value="C2_domain_sf"/>
</dbReference>
<dbReference type="Proteomes" id="UP000314983">
    <property type="component" value="Chromosome 17"/>
</dbReference>
<dbReference type="GO" id="GO:0046928">
    <property type="term" value="P:regulation of neurotransmitter secretion"/>
    <property type="evidence" value="ECO:0007669"/>
    <property type="project" value="TreeGrafter"/>
</dbReference>
<reference evidence="11" key="3">
    <citation type="submission" date="2025-09" db="UniProtKB">
        <authorList>
            <consortium name="Ensembl"/>
        </authorList>
    </citation>
    <scope>IDENTIFICATION</scope>
</reference>
<comment type="similarity">
    <text evidence="2">Belongs to the MCTP family.</text>
</comment>
<evidence type="ECO:0000256" key="7">
    <source>
        <dbReference type="ARBA" id="ARBA00022989"/>
    </source>
</evidence>
<dbReference type="Pfam" id="PF00168">
    <property type="entry name" value="C2"/>
    <property type="match status" value="3"/>
</dbReference>
<keyword evidence="6" id="KW-0106">Calcium</keyword>
<dbReference type="PANTHER" id="PTHR45911:SF3">
    <property type="entry name" value="DYSFERLIN-RELATED"/>
    <property type="match status" value="1"/>
</dbReference>
<dbReference type="GO" id="GO:0005509">
    <property type="term" value="F:calcium ion binding"/>
    <property type="evidence" value="ECO:0007669"/>
    <property type="project" value="TreeGrafter"/>
</dbReference>
<dbReference type="SMART" id="SM00239">
    <property type="entry name" value="C2"/>
    <property type="match status" value="3"/>
</dbReference>
<sequence length="686" mass="78861">MYPRILRIGSLTLDHYTDSDSGFSLNKSRMYKLDIVLRRGHNLAVRDRTGTSDPYVKFKICRKEVFRSKTVHKSLNPVWDEQICLMVDNLHEPLYIKVFDYDFGRPDDFMGSTYLYLDSIEQCRPLHVRVQLRDSQYPDQDLGTLELAVTLTPTDVADGEMTTLLTTSLKRSVKQVSQWPSDLHKKYQLWRSMLSISLIEGRDLVPMDQNGLSDPYVKFRLGNEKYRSKTIAKSLNPQWREQFDLHVFDEEGGILDISVWDKDTGKRDDFIGRCHLDLCTLSKEKTHKLELDLEGGKGQLVLLVTLTATAAVSISDLSVCLLDDPHSRRQILNRYRLLRSFCNLNDIGIVQVKILRAEGLMAADITGKSDPFCVVELCNDRLQTHTVYKNLNPKWNKVFTLNVKDIHSVLEVSVYDEDRDRSADFLGKVAIPLLNVSLSSAHLGLITRPITLVKASLRTFVPLEQKYIEDECKVSKQVLQRNFNRVKRCIMFLITVGSYINSCVEWESTQRSICAFLAFVLVVWNFEFYMVPLSLLVLLEHNILNDCLTECHCDKKGLLDKLYAIQDICISVQTVLDEVASCGERIKNTFNWTVPFLSWLAIAALCVASFLMYLIPLRYIVLVWGVNKFTKKLRDPYLIDNNELLDFLSRVPSDMQVVSDPLLTVHLCINKLTKGLKVHNWHIIFN</sequence>
<feature type="transmembrane region" description="Helical" evidence="9">
    <location>
        <begin position="516"/>
        <end position="539"/>
    </location>
</feature>
<feature type="domain" description="C2" evidence="10">
    <location>
        <begin position="170"/>
        <end position="291"/>
    </location>
</feature>
<proteinExistence type="inferred from homology"/>
<dbReference type="Ensembl" id="ENSEEET00000055670.1">
    <property type="protein sequence ID" value="ENSEEEP00000062528.1"/>
    <property type="gene ID" value="ENSEEEG00000002203.2"/>
</dbReference>
<dbReference type="Pfam" id="PF08372">
    <property type="entry name" value="PRT_C"/>
    <property type="match status" value="1"/>
</dbReference>
<dbReference type="PRINTS" id="PR00360">
    <property type="entry name" value="C2DOMAIN"/>
</dbReference>
<keyword evidence="5" id="KW-0677">Repeat</keyword>
<dbReference type="FunFam" id="2.60.40.150:FF:000019">
    <property type="entry name" value="Multiple C2 and transmembrane domain-containing protein 2 isoform 1"/>
    <property type="match status" value="1"/>
</dbReference>
<evidence type="ECO:0000256" key="1">
    <source>
        <dbReference type="ARBA" id="ARBA00004141"/>
    </source>
</evidence>
<keyword evidence="8 9" id="KW-0472">Membrane</keyword>
<feature type="transmembrane region" description="Helical" evidence="9">
    <location>
        <begin position="596"/>
        <end position="624"/>
    </location>
</feature>
<keyword evidence="7 9" id="KW-1133">Transmembrane helix</keyword>
<organism evidence="11 12">
    <name type="scientific">Electrophorus electricus</name>
    <name type="common">Electric eel</name>
    <name type="synonym">Gymnotus electricus</name>
    <dbReference type="NCBI Taxonomy" id="8005"/>
    <lineage>
        <taxon>Eukaryota</taxon>
        <taxon>Metazoa</taxon>
        <taxon>Chordata</taxon>
        <taxon>Craniata</taxon>
        <taxon>Vertebrata</taxon>
        <taxon>Euteleostomi</taxon>
        <taxon>Actinopterygii</taxon>
        <taxon>Neopterygii</taxon>
        <taxon>Teleostei</taxon>
        <taxon>Ostariophysi</taxon>
        <taxon>Gymnotiformes</taxon>
        <taxon>Gymnotoidei</taxon>
        <taxon>Gymnotidae</taxon>
        <taxon>Electrophorus</taxon>
    </lineage>
</organism>
<dbReference type="GeneTree" id="ENSGT00940000156031"/>
<evidence type="ECO:0000256" key="8">
    <source>
        <dbReference type="ARBA" id="ARBA00023136"/>
    </source>
</evidence>
<evidence type="ECO:0000256" key="2">
    <source>
        <dbReference type="ARBA" id="ARBA00007923"/>
    </source>
</evidence>
<dbReference type="CDD" id="cd08376">
    <property type="entry name" value="C2B_MCTP_PRT"/>
    <property type="match status" value="1"/>
</dbReference>
<keyword evidence="12" id="KW-1185">Reference proteome</keyword>
<dbReference type="InterPro" id="IPR000008">
    <property type="entry name" value="C2_dom"/>
</dbReference>
<dbReference type="GO" id="GO:0030672">
    <property type="term" value="C:synaptic vesicle membrane"/>
    <property type="evidence" value="ECO:0007669"/>
    <property type="project" value="TreeGrafter"/>
</dbReference>
<comment type="subcellular location">
    <subcellularLocation>
        <location evidence="1">Membrane</location>
        <topology evidence="1">Multi-pass membrane protein</topology>
    </subcellularLocation>
</comment>
<dbReference type="PANTHER" id="PTHR45911">
    <property type="entry name" value="C2 DOMAIN-CONTAINING PROTEIN"/>
    <property type="match status" value="1"/>
</dbReference>
<keyword evidence="4" id="KW-0479">Metal-binding</keyword>
<dbReference type="CDD" id="cd04042">
    <property type="entry name" value="C2A_MCTP_PRT"/>
    <property type="match status" value="1"/>
</dbReference>
<feature type="domain" description="C2" evidence="10">
    <location>
        <begin position="325"/>
        <end position="447"/>
    </location>
</feature>
<evidence type="ECO:0000313" key="12">
    <source>
        <dbReference type="Proteomes" id="UP000314983"/>
    </source>
</evidence>
<name>A0AAY5F0H1_ELEEL</name>
<dbReference type="InterPro" id="IPR013583">
    <property type="entry name" value="MCTP_C"/>
</dbReference>
<keyword evidence="3 9" id="KW-0812">Transmembrane</keyword>
<evidence type="ECO:0000256" key="6">
    <source>
        <dbReference type="ARBA" id="ARBA00022837"/>
    </source>
</evidence>
<evidence type="ECO:0000259" key="10">
    <source>
        <dbReference type="PROSITE" id="PS50004"/>
    </source>
</evidence>
<dbReference type="AlphaFoldDB" id="A0AAY5F0H1"/>
<feature type="domain" description="C2" evidence="10">
    <location>
        <begin position="17"/>
        <end position="130"/>
    </location>
</feature>
<dbReference type="SUPFAM" id="SSF49562">
    <property type="entry name" value="C2 domain (Calcium/lipid-binding domain, CaLB)"/>
    <property type="match status" value="3"/>
</dbReference>
<evidence type="ECO:0000256" key="9">
    <source>
        <dbReference type="SAM" id="Phobius"/>
    </source>
</evidence>
<protein>
    <recommendedName>
        <fullName evidence="10">C2 domain-containing protein</fullName>
    </recommendedName>
</protein>
<evidence type="ECO:0000256" key="4">
    <source>
        <dbReference type="ARBA" id="ARBA00022723"/>
    </source>
</evidence>
<accession>A0AAY5F0H1</accession>
<dbReference type="FunFam" id="2.60.40.150:FF:000050">
    <property type="entry name" value="Multiple C2 and transmembrane domain containing 1"/>
    <property type="match status" value="1"/>
</dbReference>
<evidence type="ECO:0000256" key="5">
    <source>
        <dbReference type="ARBA" id="ARBA00022737"/>
    </source>
</evidence>
<dbReference type="PROSITE" id="PS50004">
    <property type="entry name" value="C2"/>
    <property type="match status" value="3"/>
</dbReference>
<dbReference type="Gene3D" id="2.60.40.150">
    <property type="entry name" value="C2 domain"/>
    <property type="match status" value="3"/>
</dbReference>
<reference evidence="11" key="2">
    <citation type="submission" date="2025-08" db="UniProtKB">
        <authorList>
            <consortium name="Ensembl"/>
        </authorList>
    </citation>
    <scope>IDENTIFICATION</scope>
</reference>
<gene>
    <name evidence="11" type="primary">mctp1b</name>
</gene>
<evidence type="ECO:0000313" key="11">
    <source>
        <dbReference type="Ensembl" id="ENSEEEP00000062528.1"/>
    </source>
</evidence>
<reference evidence="11 12" key="1">
    <citation type="submission" date="2020-05" db="EMBL/GenBank/DDBJ databases">
        <title>Electrophorus electricus (electric eel) genome, fEleEle1, primary haplotype.</title>
        <authorList>
            <person name="Myers G."/>
            <person name="Meyer A."/>
            <person name="Fedrigo O."/>
            <person name="Formenti G."/>
            <person name="Rhie A."/>
            <person name="Tracey A."/>
            <person name="Sims Y."/>
            <person name="Jarvis E.D."/>
        </authorList>
    </citation>
    <scope>NUCLEOTIDE SEQUENCE [LARGE SCALE GENOMIC DNA]</scope>
</reference>
<evidence type="ECO:0000256" key="3">
    <source>
        <dbReference type="ARBA" id="ARBA00022692"/>
    </source>
</evidence>